<sequence>MATPDSPKLKEKNGEDLSPISKAMVDAASLINNGQSIINQGTMNDNTCSKPEQNAGNEDTMNGNSSDGSVGSDDGVIKQSPTNCEGSIANNGLPSSDTNPKSRNHARSISAPSNHSSSEEDVAADNVVGRSLSFVDGRDDEIQPSRKVQLFSCNQQPGSGGGFLKMVEHRGGLKVTTTGVQNDPHSNYSDLLISA</sequence>
<reference evidence="2" key="1">
    <citation type="submission" date="2020-04" db="EMBL/GenBank/DDBJ databases">
        <authorList>
            <person name="Alioto T."/>
            <person name="Alioto T."/>
            <person name="Gomez Garrido J."/>
        </authorList>
    </citation>
    <scope>NUCLEOTIDE SEQUENCE</scope>
    <source>
        <strain evidence="2">A484AB</strain>
    </source>
</reference>
<organism evidence="2 3">
    <name type="scientific">Paramuricea clavata</name>
    <name type="common">Red gorgonian</name>
    <name type="synonym">Violescent sea-whip</name>
    <dbReference type="NCBI Taxonomy" id="317549"/>
    <lineage>
        <taxon>Eukaryota</taxon>
        <taxon>Metazoa</taxon>
        <taxon>Cnidaria</taxon>
        <taxon>Anthozoa</taxon>
        <taxon>Octocorallia</taxon>
        <taxon>Malacalcyonacea</taxon>
        <taxon>Plexauridae</taxon>
        <taxon>Paramuricea</taxon>
    </lineage>
</organism>
<feature type="compositionally biased region" description="Polar residues" evidence="1">
    <location>
        <begin position="79"/>
        <end position="101"/>
    </location>
</feature>
<keyword evidence="3" id="KW-1185">Reference proteome</keyword>
<proteinExistence type="predicted"/>
<feature type="region of interest" description="Disordered" evidence="1">
    <location>
        <begin position="36"/>
        <end position="123"/>
    </location>
</feature>
<evidence type="ECO:0000313" key="2">
    <source>
        <dbReference type="EMBL" id="CAB4032313.1"/>
    </source>
</evidence>
<feature type="compositionally biased region" description="Polar residues" evidence="1">
    <location>
        <begin position="36"/>
        <end position="61"/>
    </location>
</feature>
<evidence type="ECO:0000256" key="1">
    <source>
        <dbReference type="SAM" id="MobiDB-lite"/>
    </source>
</evidence>
<feature type="compositionally biased region" description="Low complexity" evidence="1">
    <location>
        <begin position="62"/>
        <end position="74"/>
    </location>
</feature>
<evidence type="ECO:0000313" key="3">
    <source>
        <dbReference type="Proteomes" id="UP001152795"/>
    </source>
</evidence>
<gene>
    <name evidence="2" type="ORF">PACLA_8A045279</name>
</gene>
<dbReference type="AlphaFoldDB" id="A0A6S7KWU1"/>
<protein>
    <submittedName>
        <fullName evidence="2">Uncharacterized protein</fullName>
    </submittedName>
</protein>
<dbReference type="Proteomes" id="UP001152795">
    <property type="component" value="Unassembled WGS sequence"/>
</dbReference>
<feature type="region of interest" description="Disordered" evidence="1">
    <location>
        <begin position="1"/>
        <end position="20"/>
    </location>
</feature>
<name>A0A6S7KWU1_PARCT</name>
<dbReference type="EMBL" id="CACRXK020018302">
    <property type="protein sequence ID" value="CAB4032313.1"/>
    <property type="molecule type" value="Genomic_DNA"/>
</dbReference>
<comment type="caution">
    <text evidence="2">The sequence shown here is derived from an EMBL/GenBank/DDBJ whole genome shotgun (WGS) entry which is preliminary data.</text>
</comment>
<accession>A0A6S7KWU1</accession>